<dbReference type="OrthoDB" id="9809356at2"/>
<evidence type="ECO:0000256" key="17">
    <source>
        <dbReference type="ARBA" id="ARBA00049161"/>
    </source>
</evidence>
<dbReference type="InterPro" id="IPR036565">
    <property type="entry name" value="Mur-like_cat_sf"/>
</dbReference>
<feature type="domain" description="Mur ligase C-terminal" evidence="19">
    <location>
        <begin position="324"/>
        <end position="446"/>
    </location>
</feature>
<dbReference type="InterPro" id="IPR001645">
    <property type="entry name" value="Folylpolyglutamate_synth"/>
</dbReference>
<accession>A0A1I2ZHV0</accession>
<dbReference type="GO" id="GO:0005524">
    <property type="term" value="F:ATP binding"/>
    <property type="evidence" value="ECO:0007669"/>
    <property type="project" value="UniProtKB-KW"/>
</dbReference>
<dbReference type="FunFam" id="3.40.1190.10:FF:000004">
    <property type="entry name" value="Dihydrofolate synthase/folylpolyglutamate synthase"/>
    <property type="match status" value="1"/>
</dbReference>
<keyword evidence="9 18" id="KW-0436">Ligase</keyword>
<keyword evidence="12 18" id="KW-0067">ATP-binding</keyword>
<dbReference type="EMBL" id="JACBZA010000001">
    <property type="protein sequence ID" value="NYH82004.1"/>
    <property type="molecule type" value="Genomic_DNA"/>
</dbReference>
<evidence type="ECO:0000256" key="6">
    <source>
        <dbReference type="ARBA" id="ARBA00013023"/>
    </source>
</evidence>
<evidence type="ECO:0000256" key="9">
    <source>
        <dbReference type="ARBA" id="ARBA00022598"/>
    </source>
</evidence>
<dbReference type="InterPro" id="IPR004101">
    <property type="entry name" value="Mur_ligase_C"/>
</dbReference>
<comment type="pathway">
    <text evidence="3">Cofactor biosynthesis; tetrahydrofolylpolyglutamate biosynthesis.</text>
</comment>
<gene>
    <name evidence="21" type="ORF">FHR37_000855</name>
    <name evidence="22" type="ORF">SAMN05421678_116115</name>
</gene>
<dbReference type="GO" id="GO:0046656">
    <property type="term" value="P:folic acid biosynthetic process"/>
    <property type="evidence" value="ECO:0007669"/>
    <property type="project" value="UniProtKB-KW"/>
</dbReference>
<dbReference type="GO" id="GO:0004326">
    <property type="term" value="F:tetrahydrofolylpolyglutamate synthase activity"/>
    <property type="evidence" value="ECO:0007669"/>
    <property type="project" value="UniProtKB-EC"/>
</dbReference>
<evidence type="ECO:0000313" key="21">
    <source>
        <dbReference type="EMBL" id="NYH82004.1"/>
    </source>
</evidence>
<sequence length="465" mass="48611">MARGDAGRAGQGAQTDRAAQQAYVEVERALLRRLPEHKSVEGPTLERIRLLCELLGEPQHAAPVIHLTGTNGKTSTARMVDSLLAAFGVRAGRLTSPHLAEIRERISLSGEPVSPERFVQAYHEVMPFVDLADPRLDRPLSFFEIVTAIGFAVFADAPVDAAVLEVGLGGRFDATNVADGRVAVVTPVAVDHAQYLGDTPVEIAGEKAGIIKSGAVAVIAQQEVEVAEVLMRRAAEVGASVAREGLEFGVVNRDIAVGGQQLTLQGLHGTYGEIFLPLHGAHQAHNASVALAAVEAFLAGGVTEGEGLDADLVREGFANVSSPGRLEVVRRSPTVLLDAAHNPHGATATAAAVTESFSFEPLIGVVGVMADKDVEGVLEAFEPVLSRIVVTQNSTARAMPAAELAEIAMDIFGEERVSLAPRLDEALDLGMRLAEEEASALGSGGVLVTGSVITAGEARVLLGGR</sequence>
<evidence type="ECO:0000256" key="13">
    <source>
        <dbReference type="ARBA" id="ARBA00022842"/>
    </source>
</evidence>
<dbReference type="PROSITE" id="PS01011">
    <property type="entry name" value="FOLYLPOLYGLU_SYNT_1"/>
    <property type="match status" value="1"/>
</dbReference>
<dbReference type="SUPFAM" id="SSF53623">
    <property type="entry name" value="MurD-like peptide ligases, catalytic domain"/>
    <property type="match status" value="1"/>
</dbReference>
<dbReference type="AlphaFoldDB" id="A0A1I2ZHV0"/>
<evidence type="ECO:0000256" key="8">
    <source>
        <dbReference type="ARBA" id="ARBA00019357"/>
    </source>
</evidence>
<keyword evidence="14" id="KW-0289">Folate biosynthesis</keyword>
<evidence type="ECO:0000256" key="4">
    <source>
        <dbReference type="ARBA" id="ARBA00008276"/>
    </source>
</evidence>
<evidence type="ECO:0000256" key="3">
    <source>
        <dbReference type="ARBA" id="ARBA00005150"/>
    </source>
</evidence>
<comment type="catalytic activity">
    <reaction evidence="17">
        <text>7,8-dihydropteroate + L-glutamate + ATP = 7,8-dihydrofolate + ADP + phosphate + H(+)</text>
        <dbReference type="Rhea" id="RHEA:23584"/>
        <dbReference type="ChEBI" id="CHEBI:15378"/>
        <dbReference type="ChEBI" id="CHEBI:17839"/>
        <dbReference type="ChEBI" id="CHEBI:29985"/>
        <dbReference type="ChEBI" id="CHEBI:30616"/>
        <dbReference type="ChEBI" id="CHEBI:43474"/>
        <dbReference type="ChEBI" id="CHEBI:57451"/>
        <dbReference type="ChEBI" id="CHEBI:456216"/>
        <dbReference type="EC" id="6.3.2.12"/>
    </reaction>
</comment>
<keyword evidence="10" id="KW-0479">Metal-binding</keyword>
<comment type="pathway">
    <text evidence="2">Cofactor biosynthesis; tetrahydrofolate biosynthesis; 7,8-dihydrofolate from 2-amino-4-hydroxy-6-hydroxymethyl-7,8-dihydropteridine diphosphate and 4-aminobenzoate: step 2/2.</text>
</comment>
<evidence type="ECO:0000259" key="20">
    <source>
        <dbReference type="Pfam" id="PF08245"/>
    </source>
</evidence>
<dbReference type="EMBL" id="FOOI01000016">
    <property type="protein sequence ID" value="SFH37393.1"/>
    <property type="molecule type" value="Genomic_DNA"/>
</dbReference>
<evidence type="ECO:0000256" key="18">
    <source>
        <dbReference type="PIRNR" id="PIRNR001563"/>
    </source>
</evidence>
<evidence type="ECO:0000256" key="5">
    <source>
        <dbReference type="ARBA" id="ARBA00011245"/>
    </source>
</evidence>
<comment type="catalytic activity">
    <reaction evidence="16">
        <text>(6S)-5,6,7,8-tetrahydrofolyl-(gamma-L-Glu)(n) + L-glutamate + ATP = (6S)-5,6,7,8-tetrahydrofolyl-(gamma-L-Glu)(n+1) + ADP + phosphate + H(+)</text>
        <dbReference type="Rhea" id="RHEA:10580"/>
        <dbReference type="Rhea" id="RHEA-COMP:14738"/>
        <dbReference type="Rhea" id="RHEA-COMP:14740"/>
        <dbReference type="ChEBI" id="CHEBI:15378"/>
        <dbReference type="ChEBI" id="CHEBI:29985"/>
        <dbReference type="ChEBI" id="CHEBI:30616"/>
        <dbReference type="ChEBI" id="CHEBI:43474"/>
        <dbReference type="ChEBI" id="CHEBI:141005"/>
        <dbReference type="ChEBI" id="CHEBI:456216"/>
        <dbReference type="EC" id="6.3.2.17"/>
    </reaction>
</comment>
<evidence type="ECO:0000256" key="1">
    <source>
        <dbReference type="ARBA" id="ARBA00001946"/>
    </source>
</evidence>
<dbReference type="InterPro" id="IPR036615">
    <property type="entry name" value="Mur_ligase_C_dom_sf"/>
</dbReference>
<evidence type="ECO:0000256" key="2">
    <source>
        <dbReference type="ARBA" id="ARBA00004799"/>
    </source>
</evidence>
<reference evidence="21 24" key="2">
    <citation type="submission" date="2020-07" db="EMBL/GenBank/DDBJ databases">
        <title>Sequencing the genomes of 1000 actinobacteria strains.</title>
        <authorList>
            <person name="Klenk H.-P."/>
        </authorList>
    </citation>
    <scope>NUCLEOTIDE SEQUENCE [LARGE SCALE GENOMIC DNA]</scope>
    <source>
        <strain evidence="21 24">DSM 45117</strain>
    </source>
</reference>
<dbReference type="STRING" id="504797.SAMN05421678_116115"/>
<feature type="domain" description="Mur ligase central" evidence="20">
    <location>
        <begin position="152"/>
        <end position="294"/>
    </location>
</feature>
<dbReference type="PIRSF" id="PIRSF001563">
    <property type="entry name" value="Folylpolyglu_synth"/>
    <property type="match status" value="1"/>
</dbReference>
<proteinExistence type="inferred from homology"/>
<dbReference type="NCBIfam" id="TIGR01499">
    <property type="entry name" value="folC"/>
    <property type="match status" value="1"/>
</dbReference>
<protein>
    <recommendedName>
        <fullName evidence="8">Dihydrofolate synthase/folylpolyglutamate synthase</fullName>
        <ecNumber evidence="6">6.3.2.12</ecNumber>
        <ecNumber evidence="7">6.3.2.17</ecNumber>
    </recommendedName>
    <alternativeName>
        <fullName evidence="15">Tetrahydrofolylpolyglutamate synthase</fullName>
    </alternativeName>
</protein>
<evidence type="ECO:0000256" key="15">
    <source>
        <dbReference type="ARBA" id="ARBA00030592"/>
    </source>
</evidence>
<dbReference type="EC" id="6.3.2.12" evidence="6"/>
<dbReference type="GO" id="GO:0046872">
    <property type="term" value="F:metal ion binding"/>
    <property type="evidence" value="ECO:0007669"/>
    <property type="project" value="UniProtKB-KW"/>
</dbReference>
<evidence type="ECO:0000256" key="10">
    <source>
        <dbReference type="ARBA" id="ARBA00022723"/>
    </source>
</evidence>
<comment type="similarity">
    <text evidence="4 18">Belongs to the folylpolyglutamate synthase family.</text>
</comment>
<reference evidence="22 23" key="1">
    <citation type="submission" date="2016-10" db="EMBL/GenBank/DDBJ databases">
        <authorList>
            <person name="de Groot N.N."/>
        </authorList>
    </citation>
    <scope>NUCLEOTIDE SEQUENCE [LARGE SCALE GENOMIC DNA]</scope>
    <source>
        <strain evidence="22 23">CPCC 202808</strain>
    </source>
</reference>
<dbReference type="PANTHER" id="PTHR11136:SF0">
    <property type="entry name" value="DIHYDROFOLATE SYNTHETASE-RELATED"/>
    <property type="match status" value="1"/>
</dbReference>
<comment type="cofactor">
    <cofactor evidence="1">
        <name>Mg(2+)</name>
        <dbReference type="ChEBI" id="CHEBI:18420"/>
    </cofactor>
</comment>
<evidence type="ECO:0000313" key="22">
    <source>
        <dbReference type="EMBL" id="SFH37393.1"/>
    </source>
</evidence>
<evidence type="ECO:0000313" key="23">
    <source>
        <dbReference type="Proteomes" id="UP000199052"/>
    </source>
</evidence>
<dbReference type="SUPFAM" id="SSF53244">
    <property type="entry name" value="MurD-like peptide ligases, peptide-binding domain"/>
    <property type="match status" value="1"/>
</dbReference>
<comment type="subunit">
    <text evidence="5">Monomer.</text>
</comment>
<dbReference type="Pfam" id="PF08245">
    <property type="entry name" value="Mur_ligase_M"/>
    <property type="match status" value="1"/>
</dbReference>
<dbReference type="GO" id="GO:0005737">
    <property type="term" value="C:cytoplasm"/>
    <property type="evidence" value="ECO:0007669"/>
    <property type="project" value="TreeGrafter"/>
</dbReference>
<dbReference type="InterPro" id="IPR013221">
    <property type="entry name" value="Mur_ligase_cen"/>
</dbReference>
<dbReference type="Pfam" id="PF02875">
    <property type="entry name" value="Mur_ligase_C"/>
    <property type="match status" value="1"/>
</dbReference>
<keyword evidence="24" id="KW-1185">Reference proteome</keyword>
<keyword evidence="13" id="KW-0460">Magnesium</keyword>
<dbReference type="RefSeq" id="WP_092887489.1">
    <property type="nucleotide sequence ID" value="NZ_FOOI01000016.1"/>
</dbReference>
<dbReference type="PANTHER" id="PTHR11136">
    <property type="entry name" value="FOLYLPOLYGLUTAMATE SYNTHASE-RELATED"/>
    <property type="match status" value="1"/>
</dbReference>
<dbReference type="Gene3D" id="3.90.190.20">
    <property type="entry name" value="Mur ligase, C-terminal domain"/>
    <property type="match status" value="1"/>
</dbReference>
<evidence type="ECO:0000256" key="12">
    <source>
        <dbReference type="ARBA" id="ARBA00022840"/>
    </source>
</evidence>
<evidence type="ECO:0000256" key="14">
    <source>
        <dbReference type="ARBA" id="ARBA00022909"/>
    </source>
</evidence>
<evidence type="ECO:0000256" key="7">
    <source>
        <dbReference type="ARBA" id="ARBA00013025"/>
    </source>
</evidence>
<evidence type="ECO:0000313" key="24">
    <source>
        <dbReference type="Proteomes" id="UP000533017"/>
    </source>
</evidence>
<dbReference type="GO" id="GO:0008841">
    <property type="term" value="F:dihydrofolate synthase activity"/>
    <property type="evidence" value="ECO:0007669"/>
    <property type="project" value="UniProtKB-EC"/>
</dbReference>
<dbReference type="Gene3D" id="3.40.1190.10">
    <property type="entry name" value="Mur-like, catalytic domain"/>
    <property type="match status" value="1"/>
</dbReference>
<evidence type="ECO:0000259" key="19">
    <source>
        <dbReference type="Pfam" id="PF02875"/>
    </source>
</evidence>
<evidence type="ECO:0000256" key="11">
    <source>
        <dbReference type="ARBA" id="ARBA00022741"/>
    </source>
</evidence>
<dbReference type="Proteomes" id="UP000199052">
    <property type="component" value="Unassembled WGS sequence"/>
</dbReference>
<dbReference type="Proteomes" id="UP000533017">
    <property type="component" value="Unassembled WGS sequence"/>
</dbReference>
<name>A0A1I2ZHV0_9ACTN</name>
<organism evidence="22 23">
    <name type="scientific">Actinopolymorpha cephalotaxi</name>
    <dbReference type="NCBI Taxonomy" id="504797"/>
    <lineage>
        <taxon>Bacteria</taxon>
        <taxon>Bacillati</taxon>
        <taxon>Actinomycetota</taxon>
        <taxon>Actinomycetes</taxon>
        <taxon>Propionibacteriales</taxon>
        <taxon>Actinopolymorphaceae</taxon>
        <taxon>Actinopolymorpha</taxon>
    </lineage>
</organism>
<evidence type="ECO:0000256" key="16">
    <source>
        <dbReference type="ARBA" id="ARBA00047493"/>
    </source>
</evidence>
<dbReference type="EC" id="6.3.2.17" evidence="7"/>
<keyword evidence="11 18" id="KW-0547">Nucleotide-binding</keyword>
<dbReference type="InterPro" id="IPR018109">
    <property type="entry name" value="Folylpolyglutamate_synth_CS"/>
</dbReference>